<dbReference type="Gene3D" id="3.40.630.30">
    <property type="match status" value="1"/>
</dbReference>
<feature type="domain" description="N-acetyltransferase" evidence="3">
    <location>
        <begin position="11"/>
        <end position="185"/>
    </location>
</feature>
<dbReference type="InterPro" id="IPR000182">
    <property type="entry name" value="GNAT_dom"/>
</dbReference>
<reference evidence="4 5" key="1">
    <citation type="submission" date="2018-04" db="EMBL/GenBank/DDBJ databases">
        <title>Genomic Encyclopedia of Type Strains, Phase III (KMG-III): the genomes of soil and plant-associated and newly described type strains.</title>
        <authorList>
            <person name="Whitman W."/>
        </authorList>
    </citation>
    <scope>NUCLEOTIDE SEQUENCE [LARGE SCALE GENOMIC DNA]</scope>
    <source>
        <strain evidence="4 5">NW12</strain>
    </source>
</reference>
<keyword evidence="5" id="KW-1185">Reference proteome</keyword>
<dbReference type="EMBL" id="PZZN01000002">
    <property type="protein sequence ID" value="PTM46181.1"/>
    <property type="molecule type" value="Genomic_DNA"/>
</dbReference>
<dbReference type="GO" id="GO:0016747">
    <property type="term" value="F:acyltransferase activity, transferring groups other than amino-acyl groups"/>
    <property type="evidence" value="ECO:0007669"/>
    <property type="project" value="InterPro"/>
</dbReference>
<accession>A0A2T4YRN8</accession>
<dbReference type="Pfam" id="PF00583">
    <property type="entry name" value="Acetyltransf_1"/>
    <property type="match status" value="1"/>
</dbReference>
<gene>
    <name evidence="4" type="ORF">C8J24_2421</name>
</gene>
<proteinExistence type="predicted"/>
<dbReference type="PANTHER" id="PTHR43877">
    <property type="entry name" value="AMINOALKYLPHOSPHONATE N-ACETYLTRANSFERASE-RELATED-RELATED"/>
    <property type="match status" value="1"/>
</dbReference>
<dbReference type="Proteomes" id="UP000240996">
    <property type="component" value="Unassembled WGS sequence"/>
</dbReference>
<name>A0A2T4YRN8_9SPHN</name>
<evidence type="ECO:0000256" key="2">
    <source>
        <dbReference type="ARBA" id="ARBA00023315"/>
    </source>
</evidence>
<evidence type="ECO:0000256" key="1">
    <source>
        <dbReference type="ARBA" id="ARBA00022679"/>
    </source>
</evidence>
<dbReference type="RefSeq" id="WP_244180648.1">
    <property type="nucleotide sequence ID" value="NZ_PZZN01000002.1"/>
</dbReference>
<organism evidence="4 5">
    <name type="scientific">Sphingomonas aerolata</name>
    <dbReference type="NCBI Taxonomy" id="185951"/>
    <lineage>
        <taxon>Bacteria</taxon>
        <taxon>Pseudomonadati</taxon>
        <taxon>Pseudomonadota</taxon>
        <taxon>Alphaproteobacteria</taxon>
        <taxon>Sphingomonadales</taxon>
        <taxon>Sphingomonadaceae</taxon>
        <taxon>Sphingomonas</taxon>
    </lineage>
</organism>
<dbReference type="InterPro" id="IPR016181">
    <property type="entry name" value="Acyl_CoA_acyltransferase"/>
</dbReference>
<dbReference type="PANTHER" id="PTHR43877:SF1">
    <property type="entry name" value="ACETYLTRANSFERASE"/>
    <property type="match status" value="1"/>
</dbReference>
<protein>
    <submittedName>
        <fullName evidence="4">N-acetylglutamate synthase-like GNAT family acetyltransferase</fullName>
    </submittedName>
</protein>
<keyword evidence="2" id="KW-0012">Acyltransferase</keyword>
<keyword evidence="1 4" id="KW-0808">Transferase</keyword>
<dbReference type="AlphaFoldDB" id="A0A2T4YRN8"/>
<evidence type="ECO:0000259" key="3">
    <source>
        <dbReference type="PROSITE" id="PS51186"/>
    </source>
</evidence>
<sequence length="190" mass="19522">MVMSTATTGGVTIRAARREDIPALEQMIATSAATLGQGFYAPDALASAIRTIFGVDTDLVDDGSYLVAEIDGALAGCGGWSRFATLFGGDRYADRSAALLVPGQDAARIRAMFTAPGFARRGVGSAIMAASEAAAREAGFDKLALMATLSGVPFYESHGFVAEPGITVDADGIAVPFVPMTKALHTPDAS</sequence>
<evidence type="ECO:0000313" key="4">
    <source>
        <dbReference type="EMBL" id="PTM46181.1"/>
    </source>
</evidence>
<comment type="caution">
    <text evidence="4">The sequence shown here is derived from an EMBL/GenBank/DDBJ whole genome shotgun (WGS) entry which is preliminary data.</text>
</comment>
<dbReference type="SUPFAM" id="SSF55729">
    <property type="entry name" value="Acyl-CoA N-acyltransferases (Nat)"/>
    <property type="match status" value="1"/>
</dbReference>
<dbReference type="PROSITE" id="PS51186">
    <property type="entry name" value="GNAT"/>
    <property type="match status" value="1"/>
</dbReference>
<evidence type="ECO:0000313" key="5">
    <source>
        <dbReference type="Proteomes" id="UP000240996"/>
    </source>
</evidence>
<dbReference type="InterPro" id="IPR050832">
    <property type="entry name" value="Bact_Acetyltransf"/>
</dbReference>